<keyword evidence="1" id="KW-0812">Transmembrane</keyword>
<evidence type="ECO:0000256" key="1">
    <source>
        <dbReference type="SAM" id="Phobius"/>
    </source>
</evidence>
<dbReference type="EMBL" id="JABZTM010000097">
    <property type="protein sequence ID" value="MBF1447400.1"/>
    <property type="molecule type" value="Genomic_DNA"/>
</dbReference>
<dbReference type="AlphaFoldDB" id="A0A9D5WYW0"/>
<evidence type="ECO:0000313" key="3">
    <source>
        <dbReference type="Proteomes" id="UP000787419"/>
    </source>
</evidence>
<feature type="transmembrane region" description="Helical" evidence="1">
    <location>
        <begin position="84"/>
        <end position="105"/>
    </location>
</feature>
<dbReference type="RefSeq" id="WP_278490862.1">
    <property type="nucleotide sequence ID" value="NZ_CAJZDG010000035.1"/>
</dbReference>
<keyword evidence="1" id="KW-1133">Transmembrane helix</keyword>
<accession>A0A9D5WYW0</accession>
<keyword evidence="1" id="KW-0472">Membrane</keyword>
<proteinExistence type="predicted"/>
<dbReference type="Proteomes" id="UP000787419">
    <property type="component" value="Unassembled WGS sequence"/>
</dbReference>
<feature type="transmembrane region" description="Helical" evidence="1">
    <location>
        <begin position="6"/>
        <end position="28"/>
    </location>
</feature>
<reference evidence="2" key="1">
    <citation type="submission" date="2020-04" db="EMBL/GenBank/DDBJ databases">
        <title>Deep metagenomics examines the oral microbiome during advanced dental caries in children, revealing novel taxa and co-occurrences with host molecules.</title>
        <authorList>
            <person name="Baker J.L."/>
            <person name="Morton J.T."/>
            <person name="Dinis M."/>
            <person name="Alvarez R."/>
            <person name="Tran N.C."/>
            <person name="Knight R."/>
            <person name="Edlund A."/>
        </authorList>
    </citation>
    <scope>NUCLEOTIDE SEQUENCE</scope>
    <source>
        <strain evidence="2">JCVI_32_bin.50</strain>
    </source>
</reference>
<comment type="caution">
    <text evidence="2">The sequence shown here is derived from an EMBL/GenBank/DDBJ whole genome shotgun (WGS) entry which is preliminary data.</text>
</comment>
<gene>
    <name evidence="2" type="ORF">HXN55_08480</name>
</gene>
<name>A0A9D5WYW0_9BACT</name>
<organism evidence="2 3">
    <name type="scientific">Prevotella nigrescens</name>
    <dbReference type="NCBI Taxonomy" id="28133"/>
    <lineage>
        <taxon>Bacteria</taxon>
        <taxon>Pseudomonadati</taxon>
        <taxon>Bacteroidota</taxon>
        <taxon>Bacteroidia</taxon>
        <taxon>Bacteroidales</taxon>
        <taxon>Prevotellaceae</taxon>
        <taxon>Prevotella</taxon>
    </lineage>
</organism>
<evidence type="ECO:0000313" key="2">
    <source>
        <dbReference type="EMBL" id="MBF1447400.1"/>
    </source>
</evidence>
<feature type="transmembrane region" description="Helical" evidence="1">
    <location>
        <begin position="58"/>
        <end position="78"/>
    </location>
</feature>
<protein>
    <submittedName>
        <fullName evidence="2">Uncharacterized protein</fullName>
    </submittedName>
</protein>
<sequence length="667" mass="77894">MFNFFSNTYSAVVTIFAALLGISFPLILQSIQRIDEKYDSAVLSSRFEDENIYHIFKWLLYVYAVIVCVVPFILSFLSNVEKEYWINSFLLLYLLCIIMTLVILFDRISKYYNIEKLLSYLSSKKKESDILIFWDIMRVASKAENEHLYKTAIIEVFGYFVKEQEDSKDKKEIVYSASLYQVLYEMGSAVGISQQQSFIYNRNDIISILYNTVITNAKISQQTFNHIWFMLNNASFVSNINWLKTYWTYANQYMGFRRMEYGNEDEQEYLKKFYIFNVMFGAMLTYHRNYSTLNYIMTFSQSLPLSFPLIPGTFSKIMNCVENISNMNNQWITPMVLESKYSIKGLDEGVNASNEIAKLAYKYLSLLFIRLWSYKDYNINYSEPLEIPYIGNSINKNEQLIKLSKTIKEYIDTWYSSGELNNLGLWKLPSKSDVLALLDNYISSLEDMNIELDKQNGYDEERLDYICNDFLKFNAQNYIEIPTQEELPSKENSTHTTVEVIGTIDVERRYLQKGRSEILGGVGDGLAKCLEYNMKHKYLQLLIRSFTIEEIKIQLDNLIPELDRLQLTKDDCIIEIAYSSDLRTAAKVFRIMNGFQKSVLVCKMADLPSLDIIDSSPISTDKKIDPYNYIYLGVEELSDKYILSVKQTIRINQVNGKPKAFLFTIER</sequence>